<comment type="caution">
    <text evidence="2">The sequence shown here is derived from an EMBL/GenBank/DDBJ whole genome shotgun (WGS) entry which is preliminary data.</text>
</comment>
<dbReference type="EMBL" id="ASGP02000003">
    <property type="protein sequence ID" value="KAH9515977.1"/>
    <property type="molecule type" value="Genomic_DNA"/>
</dbReference>
<evidence type="ECO:0000313" key="3">
    <source>
        <dbReference type="Proteomes" id="UP000790347"/>
    </source>
</evidence>
<evidence type="ECO:0000256" key="1">
    <source>
        <dbReference type="SAM" id="MobiDB-lite"/>
    </source>
</evidence>
<gene>
    <name evidence="2" type="ORF">DERF_006745</name>
</gene>
<feature type="region of interest" description="Disordered" evidence="1">
    <location>
        <begin position="1"/>
        <end position="22"/>
    </location>
</feature>
<sequence length="91" mass="10945">MIQLENERSLTQNKEPEYRIRPDQPFKPARLLSFNRNNHRFWQNNPVPRYPPQFDVENDKFVDKVDVMTVTAWYDEESSLVSINDNSDEED</sequence>
<dbReference type="Proteomes" id="UP000790347">
    <property type="component" value="Unassembled WGS sequence"/>
</dbReference>
<keyword evidence="3" id="KW-1185">Reference proteome</keyword>
<accession>A0A922HZ21</accession>
<proteinExistence type="predicted"/>
<dbReference type="AlphaFoldDB" id="A0A922HZ21"/>
<name>A0A922HZ21_DERFA</name>
<reference evidence="2" key="2">
    <citation type="journal article" date="2022" name="Res Sq">
        <title>Comparative Genomics Reveals Insights into the Divergent Evolution of Astigmatic Mites and Household Pest Adaptations.</title>
        <authorList>
            <person name="Xiong Q."/>
            <person name="Wan A.T.-Y."/>
            <person name="Liu X.-Y."/>
            <person name="Fung C.S.-H."/>
            <person name="Xiao X."/>
            <person name="Malainual N."/>
            <person name="Hou J."/>
            <person name="Wang L."/>
            <person name="Wang M."/>
            <person name="Yang K."/>
            <person name="Cui Y."/>
            <person name="Leung E."/>
            <person name="Nong W."/>
            <person name="Shin S.-K."/>
            <person name="Au S."/>
            <person name="Jeong K.Y."/>
            <person name="Chew F.T."/>
            <person name="Hui J."/>
            <person name="Leung T.F."/>
            <person name="Tungtrongchitr A."/>
            <person name="Zhong N."/>
            <person name="Liu Z."/>
            <person name="Tsui S."/>
        </authorList>
    </citation>
    <scope>NUCLEOTIDE SEQUENCE</scope>
    <source>
        <strain evidence="2">Derf</strain>
        <tissue evidence="2">Whole organism</tissue>
    </source>
</reference>
<evidence type="ECO:0000313" key="2">
    <source>
        <dbReference type="EMBL" id="KAH9515977.1"/>
    </source>
</evidence>
<protein>
    <submittedName>
        <fullName evidence="2">Uncharacterized protein</fullName>
    </submittedName>
</protein>
<organism evidence="2 3">
    <name type="scientific">Dermatophagoides farinae</name>
    <name type="common">American house dust mite</name>
    <dbReference type="NCBI Taxonomy" id="6954"/>
    <lineage>
        <taxon>Eukaryota</taxon>
        <taxon>Metazoa</taxon>
        <taxon>Ecdysozoa</taxon>
        <taxon>Arthropoda</taxon>
        <taxon>Chelicerata</taxon>
        <taxon>Arachnida</taxon>
        <taxon>Acari</taxon>
        <taxon>Acariformes</taxon>
        <taxon>Sarcoptiformes</taxon>
        <taxon>Astigmata</taxon>
        <taxon>Psoroptidia</taxon>
        <taxon>Analgoidea</taxon>
        <taxon>Pyroglyphidae</taxon>
        <taxon>Dermatophagoidinae</taxon>
        <taxon>Dermatophagoides</taxon>
    </lineage>
</organism>
<reference evidence="2" key="1">
    <citation type="submission" date="2013-05" db="EMBL/GenBank/DDBJ databases">
        <authorList>
            <person name="Yim A.K.Y."/>
            <person name="Chan T.F."/>
            <person name="Ji K.M."/>
            <person name="Liu X.Y."/>
            <person name="Zhou J.W."/>
            <person name="Li R.Q."/>
            <person name="Yang K.Y."/>
            <person name="Li J."/>
            <person name="Li M."/>
            <person name="Law P.T.W."/>
            <person name="Wu Y.L."/>
            <person name="Cai Z.L."/>
            <person name="Qin H."/>
            <person name="Bao Y."/>
            <person name="Leung R.K.K."/>
            <person name="Ng P.K.S."/>
            <person name="Zou J."/>
            <person name="Zhong X.J."/>
            <person name="Ran P.X."/>
            <person name="Zhong N.S."/>
            <person name="Liu Z.G."/>
            <person name="Tsui S.K.W."/>
        </authorList>
    </citation>
    <scope>NUCLEOTIDE SEQUENCE</scope>
    <source>
        <strain evidence="2">Derf</strain>
        <tissue evidence="2">Whole organism</tissue>
    </source>
</reference>